<feature type="signal peptide" evidence="1">
    <location>
        <begin position="1"/>
        <end position="19"/>
    </location>
</feature>
<gene>
    <name evidence="2" type="ORF">ALMOND_2B028094</name>
</gene>
<evidence type="ECO:0008006" key="4">
    <source>
        <dbReference type="Google" id="ProtNLM"/>
    </source>
</evidence>
<keyword evidence="1" id="KW-0732">Signal</keyword>
<organism evidence="2 3">
    <name type="scientific">Prunus dulcis</name>
    <name type="common">Almond</name>
    <name type="synonym">Amygdalus dulcis</name>
    <dbReference type="NCBI Taxonomy" id="3755"/>
    <lineage>
        <taxon>Eukaryota</taxon>
        <taxon>Viridiplantae</taxon>
        <taxon>Streptophyta</taxon>
        <taxon>Embryophyta</taxon>
        <taxon>Tracheophyta</taxon>
        <taxon>Spermatophyta</taxon>
        <taxon>Magnoliopsida</taxon>
        <taxon>eudicotyledons</taxon>
        <taxon>Gunneridae</taxon>
        <taxon>Pentapetalae</taxon>
        <taxon>rosids</taxon>
        <taxon>fabids</taxon>
        <taxon>Rosales</taxon>
        <taxon>Rosaceae</taxon>
        <taxon>Amygdaloideae</taxon>
        <taxon>Amygdaleae</taxon>
        <taxon>Prunus</taxon>
    </lineage>
</organism>
<dbReference type="Proteomes" id="UP000327085">
    <property type="component" value="Chromosome 7"/>
</dbReference>
<dbReference type="OMA" id="AVFSPYC"/>
<dbReference type="InParanoid" id="A0A5E4E3R3"/>
<dbReference type="Gramene" id="VVA09946">
    <property type="protein sequence ID" value="VVA09946"/>
    <property type="gene ID" value="Prudul26B028094"/>
</dbReference>
<feature type="chain" id="PRO_5023124429" description="Secreted protein" evidence="1">
    <location>
        <begin position="20"/>
        <end position="113"/>
    </location>
</feature>
<reference evidence="3" key="1">
    <citation type="journal article" date="2020" name="Plant J.">
        <title>Transposons played a major role in the diversification between the closely related almond and peach genomes: results from the almond genome sequence.</title>
        <authorList>
            <person name="Alioto T."/>
            <person name="Alexiou K.G."/>
            <person name="Bardil A."/>
            <person name="Barteri F."/>
            <person name="Castanera R."/>
            <person name="Cruz F."/>
            <person name="Dhingra A."/>
            <person name="Duval H."/>
            <person name="Fernandez I Marti A."/>
            <person name="Frias L."/>
            <person name="Galan B."/>
            <person name="Garcia J.L."/>
            <person name="Howad W."/>
            <person name="Gomez-Garrido J."/>
            <person name="Gut M."/>
            <person name="Julca I."/>
            <person name="Morata J."/>
            <person name="Puigdomenech P."/>
            <person name="Ribeca P."/>
            <person name="Rubio Cabetas M.J."/>
            <person name="Vlasova A."/>
            <person name="Wirthensohn M."/>
            <person name="Garcia-Mas J."/>
            <person name="Gabaldon T."/>
            <person name="Casacuberta J.M."/>
            <person name="Arus P."/>
        </authorList>
    </citation>
    <scope>NUCLEOTIDE SEQUENCE [LARGE SCALE GENOMIC DNA]</scope>
    <source>
        <strain evidence="3">cv. Texas</strain>
    </source>
</reference>
<dbReference type="AlphaFoldDB" id="A0A5E4E3R3"/>
<accession>A0A5E4E3R3</accession>
<sequence>MVGAFFWGIFAVFSPYCPSAGFYNLWGQPTSNFKRLCDFERDGERERGREGWMDGWMVFGCLRGEGGLRRILLGGATVNSATIDGMRDLRHKWFLVERTDVSRSELDVVGTSC</sequence>
<protein>
    <recommendedName>
        <fullName evidence="4">Secreted protein</fullName>
    </recommendedName>
</protein>
<proteinExistence type="predicted"/>
<evidence type="ECO:0000313" key="2">
    <source>
        <dbReference type="EMBL" id="VVA09946.1"/>
    </source>
</evidence>
<evidence type="ECO:0000313" key="3">
    <source>
        <dbReference type="Proteomes" id="UP000327085"/>
    </source>
</evidence>
<evidence type="ECO:0000256" key="1">
    <source>
        <dbReference type="SAM" id="SignalP"/>
    </source>
</evidence>
<dbReference type="EMBL" id="CABIKO010000001">
    <property type="protein sequence ID" value="VVA09946.1"/>
    <property type="molecule type" value="Genomic_DNA"/>
</dbReference>
<name>A0A5E4E3R3_PRUDU</name>